<proteinExistence type="predicted"/>
<keyword evidence="3" id="KW-1185">Reference proteome</keyword>
<feature type="region of interest" description="Disordered" evidence="1">
    <location>
        <begin position="46"/>
        <end position="74"/>
    </location>
</feature>
<organism evidence="2 3">
    <name type="scientific">Perilla frutescens var. hirtella</name>
    <name type="common">Perilla citriodora</name>
    <name type="synonym">Perilla setoyensis</name>
    <dbReference type="NCBI Taxonomy" id="608512"/>
    <lineage>
        <taxon>Eukaryota</taxon>
        <taxon>Viridiplantae</taxon>
        <taxon>Streptophyta</taxon>
        <taxon>Embryophyta</taxon>
        <taxon>Tracheophyta</taxon>
        <taxon>Spermatophyta</taxon>
        <taxon>Magnoliopsida</taxon>
        <taxon>eudicotyledons</taxon>
        <taxon>Gunneridae</taxon>
        <taxon>Pentapetalae</taxon>
        <taxon>asterids</taxon>
        <taxon>lamiids</taxon>
        <taxon>Lamiales</taxon>
        <taxon>Lamiaceae</taxon>
        <taxon>Nepetoideae</taxon>
        <taxon>Elsholtzieae</taxon>
        <taxon>Perilla</taxon>
    </lineage>
</organism>
<evidence type="ECO:0000313" key="2">
    <source>
        <dbReference type="EMBL" id="KAH6756625.1"/>
    </source>
</evidence>
<dbReference type="Proteomes" id="UP001190926">
    <property type="component" value="Unassembled WGS sequence"/>
</dbReference>
<dbReference type="AlphaFoldDB" id="A0AAD4IPX8"/>
<comment type="caution">
    <text evidence="2">The sequence shown here is derived from an EMBL/GenBank/DDBJ whole genome shotgun (WGS) entry which is preliminary data.</text>
</comment>
<dbReference type="EMBL" id="SDAM02029548">
    <property type="protein sequence ID" value="KAH6756625.1"/>
    <property type="molecule type" value="Genomic_DNA"/>
</dbReference>
<sequence length="91" mass="9833">MTANSSITTALISLSQSPGRLDLRRSGGGQAISDGSSERLRGLLEGGRSQARHGGSAQLHPRDRKASGRTKTGRHHVKVQYVRCCWSSVYK</sequence>
<gene>
    <name evidence="2" type="ORF">C2S53_001806</name>
</gene>
<evidence type="ECO:0000313" key="3">
    <source>
        <dbReference type="Proteomes" id="UP001190926"/>
    </source>
</evidence>
<accession>A0AAD4IPX8</accession>
<evidence type="ECO:0000256" key="1">
    <source>
        <dbReference type="SAM" id="MobiDB-lite"/>
    </source>
</evidence>
<protein>
    <submittedName>
        <fullName evidence="2">Uncharacterized protein</fullName>
    </submittedName>
</protein>
<reference evidence="2 3" key="1">
    <citation type="journal article" date="2021" name="Nat. Commun.">
        <title>Incipient diploidization of the medicinal plant Perilla within 10,000 years.</title>
        <authorList>
            <person name="Zhang Y."/>
            <person name="Shen Q."/>
            <person name="Leng L."/>
            <person name="Zhang D."/>
            <person name="Chen S."/>
            <person name="Shi Y."/>
            <person name="Ning Z."/>
            <person name="Chen S."/>
        </authorList>
    </citation>
    <scope>NUCLEOTIDE SEQUENCE [LARGE SCALE GENOMIC DNA]</scope>
    <source>
        <strain evidence="3">cv. PC099</strain>
    </source>
</reference>
<name>A0AAD4IPX8_PERFH</name>